<protein>
    <submittedName>
        <fullName evidence="12">KIF14</fullName>
    </submittedName>
</protein>
<dbReference type="OrthoDB" id="3176171at2759"/>
<evidence type="ECO:0000256" key="8">
    <source>
        <dbReference type="ARBA" id="ARBA00023212"/>
    </source>
</evidence>
<dbReference type="InterPro" id="IPR036961">
    <property type="entry name" value="Kinesin_motor_dom_sf"/>
</dbReference>
<feature type="coiled-coil region" evidence="10">
    <location>
        <begin position="63"/>
        <end position="141"/>
    </location>
</feature>
<keyword evidence="2" id="KW-0963">Cytoplasm</keyword>
<keyword evidence="8" id="KW-0206">Cytoskeleton</keyword>
<dbReference type="SUPFAM" id="SSF52540">
    <property type="entry name" value="P-loop containing nucleoside triphosphate hydrolases"/>
    <property type="match status" value="1"/>
</dbReference>
<dbReference type="EMBL" id="CAHIKZ030005625">
    <property type="protein sequence ID" value="CAE1332045.1"/>
    <property type="molecule type" value="Genomic_DNA"/>
</dbReference>
<evidence type="ECO:0000256" key="2">
    <source>
        <dbReference type="ARBA" id="ARBA00022490"/>
    </source>
</evidence>
<evidence type="ECO:0000256" key="6">
    <source>
        <dbReference type="ARBA" id="ARBA00023054"/>
    </source>
</evidence>
<dbReference type="AlphaFoldDB" id="A0A812EUH7"/>
<keyword evidence="4" id="KW-0547">Nucleotide-binding</keyword>
<dbReference type="InterPro" id="IPR001752">
    <property type="entry name" value="Kinesin_motor_dom"/>
</dbReference>
<keyword evidence="5" id="KW-0067">ATP-binding</keyword>
<comment type="similarity">
    <text evidence="9">Belongs to the TRAFAC class myosin-kinesin ATPase superfamily. Kinesin family.</text>
</comment>
<evidence type="ECO:0000256" key="5">
    <source>
        <dbReference type="ARBA" id="ARBA00022840"/>
    </source>
</evidence>
<keyword evidence="7" id="KW-0505">Motor protein</keyword>
<evidence type="ECO:0000256" key="3">
    <source>
        <dbReference type="ARBA" id="ARBA00022701"/>
    </source>
</evidence>
<dbReference type="SMART" id="SM00240">
    <property type="entry name" value="FHA"/>
    <property type="match status" value="1"/>
</dbReference>
<dbReference type="PANTHER" id="PTHR47117:SF5">
    <property type="entry name" value="KINESIN-LIKE PROTEIN KIF14"/>
    <property type="match status" value="1"/>
</dbReference>
<dbReference type="InterPro" id="IPR000253">
    <property type="entry name" value="FHA_dom"/>
</dbReference>
<dbReference type="GO" id="GO:0005874">
    <property type="term" value="C:microtubule"/>
    <property type="evidence" value="ECO:0007669"/>
    <property type="project" value="UniProtKB-KW"/>
</dbReference>
<dbReference type="PROSITE" id="PS50067">
    <property type="entry name" value="KINESIN_MOTOR_2"/>
    <property type="match status" value="1"/>
</dbReference>
<dbReference type="FunFam" id="2.60.200.20:FF:000034">
    <property type="entry name" value="kinesin-like protein KIF28P"/>
    <property type="match status" value="1"/>
</dbReference>
<keyword evidence="13" id="KW-1185">Reference proteome</keyword>
<dbReference type="GO" id="GO:0005524">
    <property type="term" value="F:ATP binding"/>
    <property type="evidence" value="ECO:0007669"/>
    <property type="project" value="UniProtKB-KW"/>
</dbReference>
<evidence type="ECO:0000256" key="1">
    <source>
        <dbReference type="ARBA" id="ARBA00004245"/>
    </source>
</evidence>
<dbReference type="Proteomes" id="UP000597762">
    <property type="component" value="Unassembled WGS sequence"/>
</dbReference>
<comment type="caution">
    <text evidence="12">The sequence shown here is derived from an EMBL/GenBank/DDBJ whole genome shotgun (WGS) entry which is preliminary data.</text>
</comment>
<evidence type="ECO:0000256" key="10">
    <source>
        <dbReference type="SAM" id="Coils"/>
    </source>
</evidence>
<evidence type="ECO:0000256" key="4">
    <source>
        <dbReference type="ARBA" id="ARBA00022741"/>
    </source>
</evidence>
<reference evidence="12" key="1">
    <citation type="submission" date="2021-01" db="EMBL/GenBank/DDBJ databases">
        <authorList>
            <person name="Li R."/>
            <person name="Bekaert M."/>
        </authorList>
    </citation>
    <scope>NUCLEOTIDE SEQUENCE</scope>
    <source>
        <strain evidence="12">Farmed</strain>
    </source>
</reference>
<keyword evidence="3" id="KW-0493">Microtubule</keyword>
<name>A0A812EUH7_ACAPH</name>
<dbReference type="GO" id="GO:0007018">
    <property type="term" value="P:microtubule-based movement"/>
    <property type="evidence" value="ECO:0007669"/>
    <property type="project" value="InterPro"/>
</dbReference>
<proteinExistence type="inferred from homology"/>
<dbReference type="InterPro" id="IPR027417">
    <property type="entry name" value="P-loop_NTPase"/>
</dbReference>
<dbReference type="Pfam" id="PF16183">
    <property type="entry name" value="Kinesin_assoc"/>
    <property type="match status" value="1"/>
</dbReference>
<evidence type="ECO:0000256" key="9">
    <source>
        <dbReference type="PROSITE-ProRule" id="PRU00283"/>
    </source>
</evidence>
<dbReference type="SUPFAM" id="SSF49879">
    <property type="entry name" value="SMAD/FHA domain"/>
    <property type="match status" value="1"/>
</dbReference>
<dbReference type="InterPro" id="IPR032405">
    <property type="entry name" value="Kinesin_assoc"/>
</dbReference>
<dbReference type="Pfam" id="PF00498">
    <property type="entry name" value="FHA"/>
    <property type="match status" value="1"/>
</dbReference>
<dbReference type="CDD" id="cd22707">
    <property type="entry name" value="FHA_KIF14"/>
    <property type="match status" value="1"/>
</dbReference>
<evidence type="ECO:0000259" key="11">
    <source>
        <dbReference type="PROSITE" id="PS50067"/>
    </source>
</evidence>
<feature type="domain" description="Kinesin motor" evidence="11">
    <location>
        <begin position="1"/>
        <end position="75"/>
    </location>
</feature>
<dbReference type="InterPro" id="IPR008984">
    <property type="entry name" value="SMAD_FHA_dom_sf"/>
</dbReference>
<comment type="caution">
    <text evidence="9">Lacks conserved residue(s) required for the propagation of feature annotation.</text>
</comment>
<evidence type="ECO:0000313" key="12">
    <source>
        <dbReference type="EMBL" id="CAE1332045.1"/>
    </source>
</evidence>
<gene>
    <name evidence="12" type="ORF">SPHA_81166</name>
</gene>
<organism evidence="12 13">
    <name type="scientific">Acanthosepion pharaonis</name>
    <name type="common">Pharaoh cuttlefish</name>
    <name type="synonym">Sepia pharaonis</name>
    <dbReference type="NCBI Taxonomy" id="158019"/>
    <lineage>
        <taxon>Eukaryota</taxon>
        <taxon>Metazoa</taxon>
        <taxon>Spiralia</taxon>
        <taxon>Lophotrochozoa</taxon>
        <taxon>Mollusca</taxon>
        <taxon>Cephalopoda</taxon>
        <taxon>Coleoidea</taxon>
        <taxon>Decapodiformes</taxon>
        <taxon>Sepiida</taxon>
        <taxon>Sepiina</taxon>
        <taxon>Sepiidae</taxon>
        <taxon>Acanthosepion</taxon>
    </lineage>
</organism>
<dbReference type="Gene3D" id="2.60.200.20">
    <property type="match status" value="1"/>
</dbReference>
<feature type="coiled-coil region" evidence="10">
    <location>
        <begin position="284"/>
        <end position="429"/>
    </location>
</feature>
<dbReference type="Pfam" id="PF00225">
    <property type="entry name" value="Kinesin"/>
    <property type="match status" value="1"/>
</dbReference>
<dbReference type="Gene3D" id="3.40.850.10">
    <property type="entry name" value="Kinesin motor domain"/>
    <property type="match status" value="1"/>
</dbReference>
<evidence type="ECO:0000256" key="7">
    <source>
        <dbReference type="ARBA" id="ARBA00023175"/>
    </source>
</evidence>
<dbReference type="PANTHER" id="PTHR47117">
    <property type="entry name" value="STAR-RELATED LIPID TRANSFER PROTEIN 9"/>
    <property type="match status" value="1"/>
</dbReference>
<sequence>MTLGKVISLLSEVSANNSKKKVFVPYRDSVLTWLLKESLGGNSRTAMIATISPANCHQARFIVNRVRINADTKTKKIQELMAEIKRLKSIASAKNEGNLHAANLEEISALRTELEKKEKELSEIRRTLEEKLSESEKKKKEQFQILQHSGIAFKVDNSLPHLVNLSKDPQLSEVLLYLIKEGQTKIGQRKPHSTRDIQLLGALIADNHCIINNCENVVTIKPIESAPTYVNGNLITEVTNLYHGDTVILGGNHFFRFVNSSESEKKRSKGSVEGELKDFDFAYRELIKNQEKRLAQELDEVKKQVHIDMIQQIDEEKHKTEELLQKQKTGYEIQLANLEEILKEKNCQMKISETENKELAEQIKKQKQELDVKLMEEKKRQKEILQITDTLSSKPQSDDLLLKALQKARDDAENNLKRLNVHLQESLNSSFTSVSNQLEDSNILHSPSLVYHQTMLTINSLMNLVEDVHSQGRQSIEDIKSKQQSLNKEMFDTLQSKQKNHYTPDFTAGLYQTYLAVLEANAICRHLKKNIVFSRDDSLIDGNKLCTTVKCSHLDNKLCTYWSMDVFQNKLHLLRDIYENGDDSVEVVFADEQFWENDDDWLNFTVSPEIQGLPVILASPKHVRSNFRRFSSPGFSRNKSSAVKESFGNIQFSSCISILASIFQHTSKLVKKEEQFEWTLADHVLACFCEIICSVKTVIRIWPDHQQTLSSNIFEDRLCKELIFLLHKSYSLSSNNKFWMKTLKQENLYIQSTCGDMASSIEQIIDEINGFLLACSSQLSHNIQDFGRRIVITIHKSLEIFAKLTLITNQTLVLFQEGNSGIMDLNICQKFKDCCDVVVERTLKGALHSLNEWEILSHSYTKANSLLHAEIWNDTESVVSMIKMLLEKNKDSFFHQNDEAGILTLQFYKLSFNDSKDICCLMKNLVESVASIMLDLKSLFNKSKYLFIHVSYRCILLEY</sequence>
<evidence type="ECO:0000313" key="13">
    <source>
        <dbReference type="Proteomes" id="UP000597762"/>
    </source>
</evidence>
<dbReference type="GO" id="GO:0008017">
    <property type="term" value="F:microtubule binding"/>
    <property type="evidence" value="ECO:0007669"/>
    <property type="project" value="InterPro"/>
</dbReference>
<comment type="subcellular location">
    <subcellularLocation>
        <location evidence="1">Cytoplasm</location>
        <location evidence="1">Cytoskeleton</location>
    </subcellularLocation>
</comment>
<dbReference type="GO" id="GO:0003777">
    <property type="term" value="F:microtubule motor activity"/>
    <property type="evidence" value="ECO:0007669"/>
    <property type="project" value="InterPro"/>
</dbReference>
<accession>A0A812EUH7</accession>
<keyword evidence="6 10" id="KW-0175">Coiled coil</keyword>